<protein>
    <submittedName>
        <fullName evidence="2">Uncharacterized protein</fullName>
    </submittedName>
</protein>
<feature type="region of interest" description="Disordered" evidence="1">
    <location>
        <begin position="57"/>
        <end position="79"/>
    </location>
</feature>
<evidence type="ECO:0000313" key="2">
    <source>
        <dbReference type="EMBL" id="CAL1373952.1"/>
    </source>
</evidence>
<sequence length="192" mass="20234">MAFLSNPAKPTTSGTRTREASRVTHMKRMSIKSSLLILLCCLALFFISRSVDGEEVRSNVKSPAGGGEDGDGSSAPPASGYLDRIKAAAGWAQSYFLPPGLNFFTGGATKKAAGKIIDGVEEGGGGGSGERVKEAVARSIEKGKETMENTAKSAARMATKTAHEAKEKVKRTISDAKTAEVKVSDYEDDDEL</sequence>
<reference evidence="2 3" key="1">
    <citation type="submission" date="2024-04" db="EMBL/GenBank/DDBJ databases">
        <authorList>
            <person name="Fracassetti M."/>
        </authorList>
    </citation>
    <scope>NUCLEOTIDE SEQUENCE [LARGE SCALE GENOMIC DNA]</scope>
</reference>
<keyword evidence="3" id="KW-1185">Reference proteome</keyword>
<organism evidence="2 3">
    <name type="scientific">Linum trigynum</name>
    <dbReference type="NCBI Taxonomy" id="586398"/>
    <lineage>
        <taxon>Eukaryota</taxon>
        <taxon>Viridiplantae</taxon>
        <taxon>Streptophyta</taxon>
        <taxon>Embryophyta</taxon>
        <taxon>Tracheophyta</taxon>
        <taxon>Spermatophyta</taxon>
        <taxon>Magnoliopsida</taxon>
        <taxon>eudicotyledons</taxon>
        <taxon>Gunneridae</taxon>
        <taxon>Pentapetalae</taxon>
        <taxon>rosids</taxon>
        <taxon>fabids</taxon>
        <taxon>Malpighiales</taxon>
        <taxon>Linaceae</taxon>
        <taxon>Linum</taxon>
    </lineage>
</organism>
<dbReference type="Proteomes" id="UP001497516">
    <property type="component" value="Chromosome 3"/>
</dbReference>
<dbReference type="PANTHER" id="PTHR35463">
    <property type="entry name" value="TRANSMEMBRANE PROTEIN"/>
    <property type="match status" value="1"/>
</dbReference>
<gene>
    <name evidence="2" type="ORF">LTRI10_LOCUS15853</name>
</gene>
<dbReference type="PANTHER" id="PTHR35463:SF11">
    <property type="entry name" value="TRANSMEMBRANE PROTEIN"/>
    <property type="match status" value="1"/>
</dbReference>
<dbReference type="EMBL" id="OZ034816">
    <property type="protein sequence ID" value="CAL1373952.1"/>
    <property type="molecule type" value="Genomic_DNA"/>
</dbReference>
<feature type="region of interest" description="Disordered" evidence="1">
    <location>
        <begin position="1"/>
        <end position="23"/>
    </location>
</feature>
<dbReference type="AlphaFoldDB" id="A0AAV2DKP2"/>
<evidence type="ECO:0000313" key="3">
    <source>
        <dbReference type="Proteomes" id="UP001497516"/>
    </source>
</evidence>
<accession>A0AAV2DKP2</accession>
<name>A0AAV2DKP2_9ROSI</name>
<evidence type="ECO:0000256" key="1">
    <source>
        <dbReference type="SAM" id="MobiDB-lite"/>
    </source>
</evidence>
<proteinExistence type="predicted"/>